<protein>
    <recommendedName>
        <fullName evidence="3">F-box domain-containing protein</fullName>
    </recommendedName>
</protein>
<proteinExistence type="predicted"/>
<organism evidence="1 2">
    <name type="scientific">Septoria linicola</name>
    <dbReference type="NCBI Taxonomy" id="215465"/>
    <lineage>
        <taxon>Eukaryota</taxon>
        <taxon>Fungi</taxon>
        <taxon>Dikarya</taxon>
        <taxon>Ascomycota</taxon>
        <taxon>Pezizomycotina</taxon>
        <taxon>Dothideomycetes</taxon>
        <taxon>Dothideomycetidae</taxon>
        <taxon>Mycosphaerellales</taxon>
        <taxon>Mycosphaerellaceae</taxon>
        <taxon>Septoria</taxon>
    </lineage>
</organism>
<accession>A0A9Q9B366</accession>
<sequence>MVLCSQLIPCKSCQCCAAPAAARTVTTSPPRDHVQWFRREWTSGYHTESRLNVRSKTVMNDETALATFNELRRLDRRFKAEAQLPRTRCEELRTLETITPFRFLDLPAEVRVCIYEYAVRDTFVHRIRNFATPALARTSQQLRAESLPVWFAINTFVAEVKSNFLGISACATHGNKAEYIAEQDTRYRRLGKLDLSAVVAGLLATCPPSTIKLKNIDFCCLSAGSRRDRLRSDRFAMLSVRDGRPVRITTHVGGGTSDEYTKHVLRMFDHGQKYLQQLVAKPEYQGLYMLQVKDIAAAFRAEAPPSAVPEPPPHTTVASAFPVRQNLKLEKQDSAGSHSDSWMFEQPPVHEVMRLPSADDASDEFDLPQAEVYFSLR</sequence>
<evidence type="ECO:0000313" key="1">
    <source>
        <dbReference type="EMBL" id="USW56577.1"/>
    </source>
</evidence>
<name>A0A9Q9B366_9PEZI</name>
<keyword evidence="2" id="KW-1185">Reference proteome</keyword>
<dbReference type="EMBL" id="CP099425">
    <property type="protein sequence ID" value="USW56577.1"/>
    <property type="molecule type" value="Genomic_DNA"/>
</dbReference>
<evidence type="ECO:0000313" key="2">
    <source>
        <dbReference type="Proteomes" id="UP001056384"/>
    </source>
</evidence>
<gene>
    <name evidence="1" type="ORF">Slin15195_G098960</name>
</gene>
<reference evidence="1" key="1">
    <citation type="submission" date="2022-06" db="EMBL/GenBank/DDBJ databases">
        <title>Complete genome sequences of two strains of the flax pathogen Septoria linicola.</title>
        <authorList>
            <person name="Lapalu N."/>
            <person name="Simon A."/>
            <person name="Demenou B."/>
            <person name="Paumier D."/>
            <person name="Guillot M.-P."/>
            <person name="Gout L."/>
            <person name="Valade R."/>
        </authorList>
    </citation>
    <scope>NUCLEOTIDE SEQUENCE</scope>
    <source>
        <strain evidence="1">SE15195</strain>
    </source>
</reference>
<dbReference type="Proteomes" id="UP001056384">
    <property type="component" value="Chromosome 8"/>
</dbReference>
<evidence type="ECO:0008006" key="3">
    <source>
        <dbReference type="Google" id="ProtNLM"/>
    </source>
</evidence>
<dbReference type="AlphaFoldDB" id="A0A9Q9B366"/>